<dbReference type="Pfam" id="PF10234">
    <property type="entry name" value="Cluap1"/>
    <property type="match status" value="1"/>
</dbReference>
<evidence type="ECO:0008006" key="11">
    <source>
        <dbReference type="Google" id="ProtNLM"/>
    </source>
</evidence>
<comment type="caution">
    <text evidence="9">The sequence shown here is derived from an EMBL/GenBank/DDBJ whole genome shotgun (WGS) entry which is preliminary data.</text>
</comment>
<keyword evidence="10" id="KW-1185">Reference proteome</keyword>
<evidence type="ECO:0000256" key="8">
    <source>
        <dbReference type="SAM" id="MobiDB-lite"/>
    </source>
</evidence>
<evidence type="ECO:0000256" key="4">
    <source>
        <dbReference type="ARBA" id="ARBA00023054"/>
    </source>
</evidence>
<name>A0A8T0DJH5_9TREM</name>
<comment type="similarity">
    <text evidence="2">Belongs to the CLUAP1 family.</text>
</comment>
<evidence type="ECO:0000256" key="6">
    <source>
        <dbReference type="ARBA" id="ARBA00023273"/>
    </source>
</evidence>
<dbReference type="GO" id="GO:0030992">
    <property type="term" value="C:intraciliary transport particle B"/>
    <property type="evidence" value="ECO:0007669"/>
    <property type="project" value="TreeGrafter"/>
</dbReference>
<accession>A0A8T0DJH5</accession>
<evidence type="ECO:0000256" key="3">
    <source>
        <dbReference type="ARBA" id="ARBA00022794"/>
    </source>
</evidence>
<dbReference type="EMBL" id="JTDF01004169">
    <property type="protein sequence ID" value="KAF8567128.1"/>
    <property type="molecule type" value="Genomic_DNA"/>
</dbReference>
<evidence type="ECO:0000313" key="9">
    <source>
        <dbReference type="EMBL" id="KAF8567128.1"/>
    </source>
</evidence>
<dbReference type="InterPro" id="IPR019366">
    <property type="entry name" value="Clusterin-associated_protein-1"/>
</dbReference>
<evidence type="ECO:0000256" key="5">
    <source>
        <dbReference type="ARBA" id="ARBA00023069"/>
    </source>
</evidence>
<feature type="compositionally biased region" description="Polar residues" evidence="8">
    <location>
        <begin position="469"/>
        <end position="479"/>
    </location>
</feature>
<keyword evidence="6" id="KW-0966">Cell projection</keyword>
<keyword evidence="4 7" id="KW-0175">Coiled coil</keyword>
<dbReference type="PANTHER" id="PTHR21547">
    <property type="entry name" value="CLUSTERIN ASSOCIATED PROTEIN 1"/>
    <property type="match status" value="1"/>
</dbReference>
<comment type="subcellular location">
    <subcellularLocation>
        <location evidence="1">Cell projection</location>
        <location evidence="1">Cilium</location>
    </subcellularLocation>
</comment>
<dbReference type="AlphaFoldDB" id="A0A8T0DJH5"/>
<reference evidence="9 10" key="1">
    <citation type="submission" date="2019-07" db="EMBL/GenBank/DDBJ databases">
        <title>Annotation for the trematode Paragonimus westermani.</title>
        <authorList>
            <person name="Choi Y.-J."/>
        </authorList>
    </citation>
    <scope>NUCLEOTIDE SEQUENCE [LARGE SCALE GENOMIC DNA]</scope>
    <source>
        <strain evidence="9">180907_Pwestermani</strain>
    </source>
</reference>
<feature type="compositionally biased region" description="Acidic residues" evidence="8">
    <location>
        <begin position="337"/>
        <end position="381"/>
    </location>
</feature>
<gene>
    <name evidence="9" type="ORF">P879_02359</name>
</gene>
<sequence length="479" mass="54384">MSYREMRTFTEMMRTLGFNRNISMENFRTPNFPLVAEILTWLVTRYDSHADLPQCLDTEQDRVIFIKTVAHFMATRACIRLNTKKLYQANGFAVKELMKITRVLYSAICKNDKTDENETSELCVVELFDISKKKQLQEGRSLSSQLASIGASLHTLLGREIGLREARDRSIRRQLDSAWVEQCVADARDALHGQVEKTETALVNVAADEATLDGKIEKKRSELDRNRKRLATLQSVRPAYMEEYEQLEEELSSLYSSYLTRFRNLAFLENQYEELMRVGASQVEDGEITLKTIAEQLKLNSQSPLDYLDSKLGTHGRMNESAKPQSKRQNGRCAIDTVDDDGLDENDDEAEDDLINGQEEEDDAENDDDDDEDDESEDDDAVNGSSLLEGKHDERVGRNQLVPGWSPSRQRIPGASYHGRPSRNYPDNVRVVDRSDLQSGTLSKNNVRKDRKMATDTPARSKDLIESASEVSSSILVEC</sequence>
<protein>
    <recommendedName>
        <fullName evidence="11">Clusterin-associated protein 1</fullName>
    </recommendedName>
</protein>
<dbReference type="OrthoDB" id="438545at2759"/>
<dbReference type="GO" id="GO:0060271">
    <property type="term" value="P:cilium assembly"/>
    <property type="evidence" value="ECO:0007669"/>
    <property type="project" value="TreeGrafter"/>
</dbReference>
<keyword evidence="5" id="KW-0969">Cilium</keyword>
<dbReference type="GO" id="GO:0005815">
    <property type="term" value="C:microtubule organizing center"/>
    <property type="evidence" value="ECO:0007669"/>
    <property type="project" value="TreeGrafter"/>
</dbReference>
<feature type="coiled-coil region" evidence="7">
    <location>
        <begin position="216"/>
        <end position="250"/>
    </location>
</feature>
<keyword evidence="3" id="KW-0970">Cilium biogenesis/degradation</keyword>
<proteinExistence type="inferred from homology"/>
<dbReference type="Proteomes" id="UP000699462">
    <property type="component" value="Unassembled WGS sequence"/>
</dbReference>
<organism evidence="9 10">
    <name type="scientific">Paragonimus westermani</name>
    <dbReference type="NCBI Taxonomy" id="34504"/>
    <lineage>
        <taxon>Eukaryota</taxon>
        <taxon>Metazoa</taxon>
        <taxon>Spiralia</taxon>
        <taxon>Lophotrochozoa</taxon>
        <taxon>Platyhelminthes</taxon>
        <taxon>Trematoda</taxon>
        <taxon>Digenea</taxon>
        <taxon>Plagiorchiida</taxon>
        <taxon>Troglotremata</taxon>
        <taxon>Troglotrematidae</taxon>
        <taxon>Paragonimus</taxon>
    </lineage>
</organism>
<evidence type="ECO:0000256" key="2">
    <source>
        <dbReference type="ARBA" id="ARBA00008340"/>
    </source>
</evidence>
<dbReference type="PANTHER" id="PTHR21547:SF0">
    <property type="entry name" value="CLUSTERIN-ASSOCIATED PROTEIN 1"/>
    <property type="match status" value="1"/>
</dbReference>
<evidence type="ECO:0000313" key="10">
    <source>
        <dbReference type="Proteomes" id="UP000699462"/>
    </source>
</evidence>
<evidence type="ECO:0000256" key="1">
    <source>
        <dbReference type="ARBA" id="ARBA00004138"/>
    </source>
</evidence>
<feature type="region of interest" description="Disordered" evidence="8">
    <location>
        <begin position="308"/>
        <end position="479"/>
    </location>
</feature>
<dbReference type="GO" id="GO:0005929">
    <property type="term" value="C:cilium"/>
    <property type="evidence" value="ECO:0007669"/>
    <property type="project" value="UniProtKB-SubCell"/>
</dbReference>
<evidence type="ECO:0000256" key="7">
    <source>
        <dbReference type="SAM" id="Coils"/>
    </source>
</evidence>